<dbReference type="Proteomes" id="UP000789572">
    <property type="component" value="Unassembled WGS sequence"/>
</dbReference>
<reference evidence="1" key="1">
    <citation type="submission" date="2021-06" db="EMBL/GenBank/DDBJ databases">
        <authorList>
            <person name="Kallberg Y."/>
            <person name="Tangrot J."/>
            <person name="Rosling A."/>
        </authorList>
    </citation>
    <scope>NUCLEOTIDE SEQUENCE</scope>
    <source>
        <strain evidence="1">IA702</strain>
    </source>
</reference>
<sequence>MVGGSGTDNIGPYSIQGTYDKSSKVITFTKQYIGVNANTAWRYKGVYNDELFSGTWDTDAAPNMGNFLIKRVATIERQSDEGSWQGYYFDVNNKGVQMLIYLTVWIDMHGVEVVNGSGTDAVGSFTLDGHIQRDNSGNDFTQPIIPIATSSPDPIYWELASIGDIAF</sequence>
<accession>A0A9N9GLE8</accession>
<comment type="caution">
    <text evidence="1">The sequence shown here is derived from an EMBL/GenBank/DDBJ whole genome shotgun (WGS) entry which is preliminary data.</text>
</comment>
<name>A0A9N9GLE8_9GLOM</name>
<evidence type="ECO:0000313" key="1">
    <source>
        <dbReference type="EMBL" id="CAG8610387.1"/>
    </source>
</evidence>
<dbReference type="EMBL" id="CAJVPJ010002006">
    <property type="protein sequence ID" value="CAG8610387.1"/>
    <property type="molecule type" value="Genomic_DNA"/>
</dbReference>
<organism evidence="1 2">
    <name type="scientific">Paraglomus occultum</name>
    <dbReference type="NCBI Taxonomy" id="144539"/>
    <lineage>
        <taxon>Eukaryota</taxon>
        <taxon>Fungi</taxon>
        <taxon>Fungi incertae sedis</taxon>
        <taxon>Mucoromycota</taxon>
        <taxon>Glomeromycotina</taxon>
        <taxon>Glomeromycetes</taxon>
        <taxon>Paraglomerales</taxon>
        <taxon>Paraglomeraceae</taxon>
        <taxon>Paraglomus</taxon>
    </lineage>
</organism>
<dbReference type="OrthoDB" id="424753at2759"/>
<protein>
    <submittedName>
        <fullName evidence="1">6309_t:CDS:1</fullName>
    </submittedName>
</protein>
<gene>
    <name evidence="1" type="ORF">POCULU_LOCUS7918</name>
</gene>
<evidence type="ECO:0000313" key="2">
    <source>
        <dbReference type="Proteomes" id="UP000789572"/>
    </source>
</evidence>
<proteinExistence type="predicted"/>
<dbReference type="AlphaFoldDB" id="A0A9N9GLE8"/>
<keyword evidence="2" id="KW-1185">Reference proteome</keyword>